<proteinExistence type="inferred from homology"/>
<feature type="compositionally biased region" description="Basic and acidic residues" evidence="3">
    <location>
        <begin position="1"/>
        <end position="11"/>
    </location>
</feature>
<dbReference type="PROSITE" id="PS01013">
    <property type="entry name" value="OSBP"/>
    <property type="match status" value="1"/>
</dbReference>
<name>A0A0D2PE53_HYPSF</name>
<evidence type="ECO:0000313" key="5">
    <source>
        <dbReference type="Proteomes" id="UP000054270"/>
    </source>
</evidence>
<evidence type="ECO:0000256" key="3">
    <source>
        <dbReference type="SAM" id="MobiDB-lite"/>
    </source>
</evidence>
<dbReference type="InterPro" id="IPR018494">
    <property type="entry name" value="Oxysterol-bd_CS"/>
</dbReference>
<feature type="compositionally biased region" description="Polar residues" evidence="3">
    <location>
        <begin position="381"/>
        <end position="401"/>
    </location>
</feature>
<protein>
    <recommendedName>
        <fullName evidence="6">Oxysterol-binding protein</fullName>
    </recommendedName>
</protein>
<dbReference type="GO" id="GO:0016020">
    <property type="term" value="C:membrane"/>
    <property type="evidence" value="ECO:0007669"/>
    <property type="project" value="TreeGrafter"/>
</dbReference>
<evidence type="ECO:0008006" key="6">
    <source>
        <dbReference type="Google" id="ProtNLM"/>
    </source>
</evidence>
<evidence type="ECO:0000256" key="1">
    <source>
        <dbReference type="ARBA" id="ARBA00008842"/>
    </source>
</evidence>
<dbReference type="Gene3D" id="3.30.70.3490">
    <property type="match status" value="1"/>
</dbReference>
<evidence type="ECO:0000313" key="4">
    <source>
        <dbReference type="EMBL" id="KJA26856.1"/>
    </source>
</evidence>
<keyword evidence="5" id="KW-1185">Reference proteome</keyword>
<dbReference type="EMBL" id="KN817526">
    <property type="protein sequence ID" value="KJA26856.1"/>
    <property type="molecule type" value="Genomic_DNA"/>
</dbReference>
<dbReference type="InterPro" id="IPR000648">
    <property type="entry name" value="Oxysterol-bd"/>
</dbReference>
<dbReference type="InterPro" id="IPR037239">
    <property type="entry name" value="OSBP_sf"/>
</dbReference>
<dbReference type="SUPFAM" id="SSF144000">
    <property type="entry name" value="Oxysterol-binding protein-like"/>
    <property type="match status" value="1"/>
</dbReference>
<feature type="region of interest" description="Disordered" evidence="3">
    <location>
        <begin position="1"/>
        <end position="29"/>
    </location>
</feature>
<accession>A0A0D2PE53</accession>
<dbReference type="Pfam" id="PF01237">
    <property type="entry name" value="Oxysterol_BP"/>
    <property type="match status" value="1"/>
</dbReference>
<dbReference type="GO" id="GO:0032934">
    <property type="term" value="F:sterol binding"/>
    <property type="evidence" value="ECO:0007669"/>
    <property type="project" value="TreeGrafter"/>
</dbReference>
<evidence type="ECO:0000256" key="2">
    <source>
        <dbReference type="RuleBase" id="RU003844"/>
    </source>
</evidence>
<gene>
    <name evidence="4" type="ORF">HYPSUDRAFT_52312</name>
</gene>
<dbReference type="STRING" id="945553.A0A0D2PE53"/>
<feature type="region of interest" description="Disordered" evidence="3">
    <location>
        <begin position="372"/>
        <end position="409"/>
    </location>
</feature>
<dbReference type="Gene3D" id="2.40.160.120">
    <property type="match status" value="1"/>
</dbReference>
<comment type="similarity">
    <text evidence="1 2">Belongs to the OSBP family.</text>
</comment>
<dbReference type="PANTHER" id="PTHR10972:SF212">
    <property type="entry name" value="OXYSTEROL-BINDING PROTEIN-LIKE PROTEIN 1"/>
    <property type="match status" value="1"/>
</dbReference>
<reference evidence="5" key="1">
    <citation type="submission" date="2014-04" db="EMBL/GenBank/DDBJ databases">
        <title>Evolutionary Origins and Diversification of the Mycorrhizal Mutualists.</title>
        <authorList>
            <consortium name="DOE Joint Genome Institute"/>
            <consortium name="Mycorrhizal Genomics Consortium"/>
            <person name="Kohler A."/>
            <person name="Kuo A."/>
            <person name="Nagy L.G."/>
            <person name="Floudas D."/>
            <person name="Copeland A."/>
            <person name="Barry K.W."/>
            <person name="Cichocki N."/>
            <person name="Veneault-Fourrey C."/>
            <person name="LaButti K."/>
            <person name="Lindquist E.A."/>
            <person name="Lipzen A."/>
            <person name="Lundell T."/>
            <person name="Morin E."/>
            <person name="Murat C."/>
            <person name="Riley R."/>
            <person name="Ohm R."/>
            <person name="Sun H."/>
            <person name="Tunlid A."/>
            <person name="Henrissat B."/>
            <person name="Grigoriev I.V."/>
            <person name="Hibbett D.S."/>
            <person name="Martin F."/>
        </authorList>
    </citation>
    <scope>NUCLEOTIDE SEQUENCE [LARGE SCALE GENOMIC DNA]</scope>
    <source>
        <strain evidence="5">FD-334 SS-4</strain>
    </source>
</reference>
<organism evidence="4 5">
    <name type="scientific">Hypholoma sublateritium (strain FD-334 SS-4)</name>
    <dbReference type="NCBI Taxonomy" id="945553"/>
    <lineage>
        <taxon>Eukaryota</taxon>
        <taxon>Fungi</taxon>
        <taxon>Dikarya</taxon>
        <taxon>Basidiomycota</taxon>
        <taxon>Agaricomycotina</taxon>
        <taxon>Agaricomycetes</taxon>
        <taxon>Agaricomycetidae</taxon>
        <taxon>Agaricales</taxon>
        <taxon>Agaricineae</taxon>
        <taxon>Strophariaceae</taxon>
        <taxon>Hypholoma</taxon>
    </lineage>
</organism>
<dbReference type="AlphaFoldDB" id="A0A0D2PE53"/>
<dbReference type="OrthoDB" id="48057at2759"/>
<dbReference type="OMA" id="WNYLDAP"/>
<feature type="compositionally biased region" description="Low complexity" evidence="3">
    <location>
        <begin position="160"/>
        <end position="186"/>
    </location>
</feature>
<sequence>MAEPDDHHDTALDDEAPGPPISVPDSGDTGEGGKLKMIIQLVKKCLGVKDIAAMRLSLPASLLEPVPNLEYWNYLDRPDYFVSINDSDDPFIRMLSVLRFTFTKDLKFVVASTRAFASLQHGKVCKPYNSVLGEHFRAHWDVSPVPFAVDEEPSSHRASESASIASGKSSRSTASSARKPTSTSTAATSIDTGAVRVVFLTEQVSHHPPVSAYFASCPSRHIDMAGIDQISAKVSGTTLRVSPGHFNKGIYVSLTGGPGAGERYHITHPVAAVNGILRGSFYVTISESTIITCEGGRPGHKFRIIVEYKEESWLGRAHFLLEGVIHSVFESDANRCAEWTKIKHVPKDRVVAVFDGSWRGNIRWKRVGPGSYPAADDHSGVTRSTASSPSPSHAQLPTPSIRSAAASKADIGTSEEDWTTLVDLATLSVMPKTVRPLDRQHPRESRKLWETVTENLVKKEFSEATKEKVNIEQRQRDEAAERKRKGIEFVPRYFDNNLDDGFVGLTADGRAAVEEELKEDSSYCIEGIDVAANLAA</sequence>
<dbReference type="PANTHER" id="PTHR10972">
    <property type="entry name" value="OXYSTEROL-BINDING PROTEIN-RELATED"/>
    <property type="match status" value="1"/>
</dbReference>
<dbReference type="Proteomes" id="UP000054270">
    <property type="component" value="Unassembled WGS sequence"/>
</dbReference>
<feature type="region of interest" description="Disordered" evidence="3">
    <location>
        <begin position="151"/>
        <end position="186"/>
    </location>
</feature>
<dbReference type="GO" id="GO:0005829">
    <property type="term" value="C:cytosol"/>
    <property type="evidence" value="ECO:0007669"/>
    <property type="project" value="TreeGrafter"/>
</dbReference>